<dbReference type="InterPro" id="IPR016024">
    <property type="entry name" value="ARM-type_fold"/>
</dbReference>
<dbReference type="InterPro" id="IPR014825">
    <property type="entry name" value="DNA_alkylation"/>
</dbReference>
<dbReference type="PANTHER" id="PTHR34070">
    <property type="entry name" value="ARMADILLO-TYPE FOLD"/>
    <property type="match status" value="1"/>
</dbReference>
<evidence type="ECO:0000313" key="1">
    <source>
        <dbReference type="EMBL" id="AWD33108.1"/>
    </source>
</evidence>
<protein>
    <submittedName>
        <fullName evidence="1">DNA alkylation repair enzyme</fullName>
    </submittedName>
</protein>
<dbReference type="CDD" id="cd06561">
    <property type="entry name" value="AlkD_like"/>
    <property type="match status" value="1"/>
</dbReference>
<dbReference type="Proteomes" id="UP000244519">
    <property type="component" value="Chromosome"/>
</dbReference>
<dbReference type="OrthoDB" id="9775346at2"/>
<dbReference type="SUPFAM" id="SSF48371">
    <property type="entry name" value="ARM repeat"/>
    <property type="match status" value="1"/>
</dbReference>
<proteinExistence type="predicted"/>
<name>A0A2U8BRZ1_9RICK</name>
<reference evidence="1 2" key="1">
    <citation type="journal article" date="2018" name="Genome Biol. Evol.">
        <title>The Genome Sequence of "Candidatus Fokinia solitaria": Insights on Reductive Evolution in Rickettsiales.</title>
        <authorList>
            <person name="Floriano A.M."/>
            <person name="Castelli M."/>
            <person name="Krenek S."/>
            <person name="Berendonk T.U."/>
            <person name="Bazzocchi C."/>
            <person name="Petroni G."/>
            <person name="Sassera D."/>
        </authorList>
    </citation>
    <scope>NUCLEOTIDE SEQUENCE [LARGE SCALE GENOMIC DNA]</scope>
    <source>
        <strain evidence="1">Rio ETE_ALG 3VII</strain>
    </source>
</reference>
<accession>A0A2U8BRZ1</accession>
<dbReference type="Gene3D" id="1.25.10.90">
    <property type="match status" value="1"/>
</dbReference>
<dbReference type="KEGG" id="fso:Fsol_00309"/>
<dbReference type="Pfam" id="PF08713">
    <property type="entry name" value="DNA_alkylation"/>
    <property type="match status" value="1"/>
</dbReference>
<sequence length="236" mass="28021">MHIIQEIRKSFHDHITRSPTFAAFAFKTGVGDYAEHDQFIGVSMPNLRKIATAFSQIAISEIHYFLSSKINEERVFALLVLINRYQKSTKKDELYSFYMENLQYINNWNLIDLSAPLIVGHHLYDKKRDILFTLADSHHWWKRRIAIVSTLYFIRKNDLKYTFQIAELLLRDTHELLHKGTGWMLREAGKKEKEALLKFLNIYAAYMPRTMLRYAIEKLDRTEKAFYMKKTAITFE</sequence>
<dbReference type="PANTHER" id="PTHR34070:SF1">
    <property type="entry name" value="DNA ALKYLATION REPAIR PROTEIN"/>
    <property type="match status" value="1"/>
</dbReference>
<evidence type="ECO:0000313" key="2">
    <source>
        <dbReference type="Proteomes" id="UP000244519"/>
    </source>
</evidence>
<gene>
    <name evidence="1" type="ORF">Fsol_00309</name>
</gene>
<organism evidence="1 2">
    <name type="scientific">Candidatus Fokinia solitaria</name>
    <dbReference type="NCBI Taxonomy" id="1802984"/>
    <lineage>
        <taxon>Bacteria</taxon>
        <taxon>Pseudomonadati</taxon>
        <taxon>Pseudomonadota</taxon>
        <taxon>Alphaproteobacteria</taxon>
        <taxon>Rickettsiales</taxon>
        <taxon>Candidatus Midichloriaceae</taxon>
        <taxon>Candidatus Fokinia</taxon>
    </lineage>
</organism>
<dbReference type="EMBL" id="CP025989">
    <property type="protein sequence ID" value="AWD33108.1"/>
    <property type="molecule type" value="Genomic_DNA"/>
</dbReference>
<dbReference type="RefSeq" id="WP_108673145.1">
    <property type="nucleotide sequence ID" value="NZ_CP025989.1"/>
</dbReference>
<keyword evidence="2" id="KW-1185">Reference proteome</keyword>
<dbReference type="AlphaFoldDB" id="A0A2U8BRZ1"/>